<dbReference type="EMBL" id="OMOJ01000004">
    <property type="protein sequence ID" value="SPF80395.1"/>
    <property type="molecule type" value="Genomic_DNA"/>
</dbReference>
<dbReference type="SUPFAM" id="SSF52821">
    <property type="entry name" value="Rhodanese/Cell cycle control phosphatase"/>
    <property type="match status" value="1"/>
</dbReference>
<name>A0A2R8AWH8_9RHOB</name>
<dbReference type="Gene3D" id="3.40.250.10">
    <property type="entry name" value="Rhodanese-like domain"/>
    <property type="match status" value="1"/>
</dbReference>
<organism evidence="2 3">
    <name type="scientific">Pseudoprimorskyibacter insulae</name>
    <dbReference type="NCBI Taxonomy" id="1695997"/>
    <lineage>
        <taxon>Bacteria</taxon>
        <taxon>Pseudomonadati</taxon>
        <taxon>Pseudomonadota</taxon>
        <taxon>Alphaproteobacteria</taxon>
        <taxon>Rhodobacterales</taxon>
        <taxon>Paracoccaceae</taxon>
        <taxon>Pseudoprimorskyibacter</taxon>
    </lineage>
</organism>
<evidence type="ECO:0000313" key="2">
    <source>
        <dbReference type="EMBL" id="SPF80395.1"/>
    </source>
</evidence>
<keyword evidence="3" id="KW-1185">Reference proteome</keyword>
<feature type="domain" description="Rhodanese" evidence="1">
    <location>
        <begin position="17"/>
        <end position="112"/>
    </location>
</feature>
<gene>
    <name evidence="2" type="ORF">PRI8871_02201</name>
</gene>
<sequence length="112" mass="11540">MSNLHEISASDALAGVQAGRIQLLDVRNPAEIEANGTAVGALCIPLSALRIKGDPNSPEFDPALTARPTLAVFCAVGARSAAATELLSGYGHDVRDLGTLRSWRDAGGATTQ</sequence>
<dbReference type="AlphaFoldDB" id="A0A2R8AWH8"/>
<evidence type="ECO:0000259" key="1">
    <source>
        <dbReference type="PROSITE" id="PS50206"/>
    </source>
</evidence>
<reference evidence="3" key="1">
    <citation type="submission" date="2018-03" db="EMBL/GenBank/DDBJ databases">
        <authorList>
            <person name="Rodrigo-Torres L."/>
            <person name="Arahal R. D."/>
            <person name="Lucena T."/>
        </authorList>
    </citation>
    <scope>NUCLEOTIDE SEQUENCE [LARGE SCALE GENOMIC DNA]</scope>
    <source>
        <strain evidence="3">CECT 8871</strain>
    </source>
</reference>
<dbReference type="Pfam" id="PF00581">
    <property type="entry name" value="Rhodanese"/>
    <property type="match status" value="1"/>
</dbReference>
<dbReference type="InterPro" id="IPR001763">
    <property type="entry name" value="Rhodanese-like_dom"/>
</dbReference>
<dbReference type="RefSeq" id="WP_181389444.1">
    <property type="nucleotide sequence ID" value="NZ_OMOJ01000004.1"/>
</dbReference>
<protein>
    <recommendedName>
        <fullName evidence="1">Rhodanese domain-containing protein</fullName>
    </recommendedName>
</protein>
<dbReference type="SMART" id="SM00450">
    <property type="entry name" value="RHOD"/>
    <property type="match status" value="1"/>
</dbReference>
<evidence type="ECO:0000313" key="3">
    <source>
        <dbReference type="Proteomes" id="UP000244904"/>
    </source>
</evidence>
<dbReference type="Proteomes" id="UP000244904">
    <property type="component" value="Unassembled WGS sequence"/>
</dbReference>
<dbReference type="InterPro" id="IPR036873">
    <property type="entry name" value="Rhodanese-like_dom_sf"/>
</dbReference>
<accession>A0A2R8AWH8</accession>
<proteinExistence type="predicted"/>
<dbReference type="PROSITE" id="PS50206">
    <property type="entry name" value="RHODANESE_3"/>
    <property type="match status" value="1"/>
</dbReference>